<evidence type="ECO:0000313" key="2">
    <source>
        <dbReference type="EnsemblPlants" id="PAC:32971086.CDS.1"/>
    </source>
</evidence>
<name>A0A2K1L6P9_PHYPA</name>
<proteinExistence type="predicted"/>
<dbReference type="EnsemblPlants" id="Pp3c1_3390V3.2">
    <property type="protein sequence ID" value="PAC:32971087.CDS.1"/>
    <property type="gene ID" value="Pp3c1_3390"/>
</dbReference>
<reference evidence="1 3" key="1">
    <citation type="journal article" date="2008" name="Science">
        <title>The Physcomitrella genome reveals evolutionary insights into the conquest of land by plants.</title>
        <authorList>
            <person name="Rensing S."/>
            <person name="Lang D."/>
            <person name="Zimmer A."/>
            <person name="Terry A."/>
            <person name="Salamov A."/>
            <person name="Shapiro H."/>
            <person name="Nishiyama T."/>
            <person name="Perroud P.-F."/>
            <person name="Lindquist E."/>
            <person name="Kamisugi Y."/>
            <person name="Tanahashi T."/>
            <person name="Sakakibara K."/>
            <person name="Fujita T."/>
            <person name="Oishi K."/>
            <person name="Shin-I T."/>
            <person name="Kuroki Y."/>
            <person name="Toyoda A."/>
            <person name="Suzuki Y."/>
            <person name="Hashimoto A."/>
            <person name="Yamaguchi K."/>
            <person name="Sugano A."/>
            <person name="Kohara Y."/>
            <person name="Fujiyama A."/>
            <person name="Anterola A."/>
            <person name="Aoki S."/>
            <person name="Ashton N."/>
            <person name="Barbazuk W.B."/>
            <person name="Barker E."/>
            <person name="Bennetzen J."/>
            <person name="Bezanilla M."/>
            <person name="Blankenship R."/>
            <person name="Cho S.H."/>
            <person name="Dutcher S."/>
            <person name="Estelle M."/>
            <person name="Fawcett J.A."/>
            <person name="Gundlach H."/>
            <person name="Hanada K."/>
            <person name="Heyl A."/>
            <person name="Hicks K.A."/>
            <person name="Hugh J."/>
            <person name="Lohr M."/>
            <person name="Mayer K."/>
            <person name="Melkozernov A."/>
            <person name="Murata T."/>
            <person name="Nelson D."/>
            <person name="Pils B."/>
            <person name="Prigge M."/>
            <person name="Reiss B."/>
            <person name="Renner T."/>
            <person name="Rombauts S."/>
            <person name="Rushton P."/>
            <person name="Sanderfoot A."/>
            <person name="Schween G."/>
            <person name="Shiu S.-H."/>
            <person name="Stueber K."/>
            <person name="Theodoulou F.L."/>
            <person name="Tu H."/>
            <person name="Van de Peer Y."/>
            <person name="Verrier P.J."/>
            <person name="Waters E."/>
            <person name="Wood A."/>
            <person name="Yang L."/>
            <person name="Cove D."/>
            <person name="Cuming A."/>
            <person name="Hasebe M."/>
            <person name="Lucas S."/>
            <person name="Mishler D.B."/>
            <person name="Reski R."/>
            <person name="Grigoriev I."/>
            <person name="Quatrano R.S."/>
            <person name="Boore J.L."/>
        </authorList>
    </citation>
    <scope>NUCLEOTIDE SEQUENCE [LARGE SCALE GENOMIC DNA]</scope>
    <source>
        <strain evidence="2 3">cv. Gransden 2004</strain>
    </source>
</reference>
<organism evidence="1">
    <name type="scientific">Physcomitrium patens</name>
    <name type="common">Spreading-leaved earth moss</name>
    <name type="synonym">Physcomitrella patens</name>
    <dbReference type="NCBI Taxonomy" id="3218"/>
    <lineage>
        <taxon>Eukaryota</taxon>
        <taxon>Viridiplantae</taxon>
        <taxon>Streptophyta</taxon>
        <taxon>Embryophyta</taxon>
        <taxon>Bryophyta</taxon>
        <taxon>Bryophytina</taxon>
        <taxon>Bryopsida</taxon>
        <taxon>Funariidae</taxon>
        <taxon>Funariales</taxon>
        <taxon>Funariaceae</taxon>
        <taxon>Physcomitrium</taxon>
    </lineage>
</organism>
<dbReference type="Gramene" id="Pp3c1_3390V3.2">
    <property type="protein sequence ID" value="PAC:32971087.CDS.1"/>
    <property type="gene ID" value="Pp3c1_3390"/>
</dbReference>
<evidence type="ECO:0000313" key="3">
    <source>
        <dbReference type="Proteomes" id="UP000006727"/>
    </source>
</evidence>
<reference evidence="2" key="3">
    <citation type="submission" date="2020-12" db="UniProtKB">
        <authorList>
            <consortium name="EnsemblPlants"/>
        </authorList>
    </citation>
    <scope>IDENTIFICATION</scope>
</reference>
<gene>
    <name evidence="1" type="ORF">PHYPA_000139</name>
</gene>
<dbReference type="InParanoid" id="A0A2K1L6P9"/>
<dbReference type="Gramene" id="Pp3c1_3390V3.1">
    <property type="protein sequence ID" value="PAC:32971086.CDS.1"/>
    <property type="gene ID" value="Pp3c1_3390"/>
</dbReference>
<sequence length="76" mass="9031">MPLLVLATGNNTVVLLDDRSPCQEHLDVVHGRITNPQRIWLTRAHRCDIWLQINVFFIKQNCHFRNMPRYVLEHIL</sequence>
<evidence type="ECO:0000313" key="1">
    <source>
        <dbReference type="EMBL" id="PNR61716.1"/>
    </source>
</evidence>
<dbReference type="AlphaFoldDB" id="A0A2K1L6P9"/>
<reference evidence="1 3" key="2">
    <citation type="journal article" date="2018" name="Plant J.">
        <title>The Physcomitrella patens chromosome-scale assembly reveals moss genome structure and evolution.</title>
        <authorList>
            <person name="Lang D."/>
            <person name="Ullrich K.K."/>
            <person name="Murat F."/>
            <person name="Fuchs J."/>
            <person name="Jenkins J."/>
            <person name="Haas F.B."/>
            <person name="Piednoel M."/>
            <person name="Gundlach H."/>
            <person name="Van Bel M."/>
            <person name="Meyberg R."/>
            <person name="Vives C."/>
            <person name="Morata J."/>
            <person name="Symeonidi A."/>
            <person name="Hiss M."/>
            <person name="Muchero W."/>
            <person name="Kamisugi Y."/>
            <person name="Saleh O."/>
            <person name="Blanc G."/>
            <person name="Decker E.L."/>
            <person name="van Gessel N."/>
            <person name="Grimwood J."/>
            <person name="Hayes R.D."/>
            <person name="Graham S.W."/>
            <person name="Gunter L.E."/>
            <person name="McDaniel S.F."/>
            <person name="Hoernstein S.N.W."/>
            <person name="Larsson A."/>
            <person name="Li F.W."/>
            <person name="Perroud P.F."/>
            <person name="Phillips J."/>
            <person name="Ranjan P."/>
            <person name="Rokshar D.S."/>
            <person name="Rothfels C.J."/>
            <person name="Schneider L."/>
            <person name="Shu S."/>
            <person name="Stevenson D.W."/>
            <person name="Thummler F."/>
            <person name="Tillich M."/>
            <person name="Villarreal Aguilar J.C."/>
            <person name="Widiez T."/>
            <person name="Wong G.K."/>
            <person name="Wymore A."/>
            <person name="Zhang Y."/>
            <person name="Zimmer A.D."/>
            <person name="Quatrano R.S."/>
            <person name="Mayer K.F.X."/>
            <person name="Goodstein D."/>
            <person name="Casacuberta J.M."/>
            <person name="Vandepoele K."/>
            <person name="Reski R."/>
            <person name="Cuming A.C."/>
            <person name="Tuskan G.A."/>
            <person name="Maumus F."/>
            <person name="Salse J."/>
            <person name="Schmutz J."/>
            <person name="Rensing S.A."/>
        </authorList>
    </citation>
    <scope>NUCLEOTIDE SEQUENCE [LARGE SCALE GENOMIC DNA]</scope>
    <source>
        <strain evidence="2 3">cv. Gransden 2004</strain>
    </source>
</reference>
<keyword evidence="3" id="KW-1185">Reference proteome</keyword>
<dbReference type="EnsemblPlants" id="Pp3c1_3390V3.1">
    <property type="protein sequence ID" value="PAC:32971086.CDS.1"/>
    <property type="gene ID" value="Pp3c1_3390"/>
</dbReference>
<dbReference type="Proteomes" id="UP000006727">
    <property type="component" value="Chromosome 1"/>
</dbReference>
<protein>
    <submittedName>
        <fullName evidence="1 2">Uncharacterized protein</fullName>
    </submittedName>
</protein>
<accession>A0A2K1L6P9</accession>
<dbReference type="EMBL" id="ABEU02000001">
    <property type="protein sequence ID" value="PNR61716.1"/>
    <property type="molecule type" value="Genomic_DNA"/>
</dbReference>